<reference evidence="2 3" key="1">
    <citation type="submission" date="2023-04" db="EMBL/GenBank/DDBJ databases">
        <title>Forest soil microbial communities from Buena Vista Peninsula, Colon Province, Panama.</title>
        <authorList>
            <person name="Bouskill N."/>
        </authorList>
    </citation>
    <scope>NUCLEOTIDE SEQUENCE [LARGE SCALE GENOMIC DNA]</scope>
    <source>
        <strain evidence="2 3">AC80</strain>
    </source>
</reference>
<organism evidence="2 3">
    <name type="scientific">Mycolicibacterium frederiksbergense</name>
    <dbReference type="NCBI Taxonomy" id="117567"/>
    <lineage>
        <taxon>Bacteria</taxon>
        <taxon>Bacillati</taxon>
        <taxon>Actinomycetota</taxon>
        <taxon>Actinomycetes</taxon>
        <taxon>Mycobacteriales</taxon>
        <taxon>Mycobacteriaceae</taxon>
        <taxon>Mycolicibacterium</taxon>
    </lineage>
</organism>
<name>A0ABT6L6U2_9MYCO</name>
<gene>
    <name evidence="2" type="ORF">M2272_005325</name>
</gene>
<evidence type="ECO:0000313" key="2">
    <source>
        <dbReference type="EMBL" id="MDH6198666.1"/>
    </source>
</evidence>
<dbReference type="Proteomes" id="UP001160130">
    <property type="component" value="Unassembled WGS sequence"/>
</dbReference>
<feature type="region of interest" description="Disordered" evidence="1">
    <location>
        <begin position="96"/>
        <end position="118"/>
    </location>
</feature>
<comment type="caution">
    <text evidence="2">The sequence shown here is derived from an EMBL/GenBank/DDBJ whole genome shotgun (WGS) entry which is preliminary data.</text>
</comment>
<evidence type="ECO:0000313" key="3">
    <source>
        <dbReference type="Proteomes" id="UP001160130"/>
    </source>
</evidence>
<evidence type="ECO:0008006" key="4">
    <source>
        <dbReference type="Google" id="ProtNLM"/>
    </source>
</evidence>
<feature type="compositionally biased region" description="Polar residues" evidence="1">
    <location>
        <begin position="49"/>
        <end position="61"/>
    </location>
</feature>
<feature type="compositionally biased region" description="Polar residues" evidence="1">
    <location>
        <begin position="11"/>
        <end position="33"/>
    </location>
</feature>
<accession>A0ABT6L6U2</accession>
<proteinExistence type="predicted"/>
<feature type="region of interest" description="Disordered" evidence="1">
    <location>
        <begin position="1"/>
        <end position="75"/>
    </location>
</feature>
<sequence length="118" mass="11913">ARHRSKRSEQHAVTASPTLTRASELTTQDTSASPAAGTFCSKDLEGKTGTASDGSTLTCTAGSDGRDRWTASAGAPGEAAAAGTFCNKDLVGKTAKASDGSTLTCTAGSDGRDRWTAK</sequence>
<dbReference type="EMBL" id="JARXVE010000011">
    <property type="protein sequence ID" value="MDH6198666.1"/>
    <property type="molecule type" value="Genomic_DNA"/>
</dbReference>
<evidence type="ECO:0000256" key="1">
    <source>
        <dbReference type="SAM" id="MobiDB-lite"/>
    </source>
</evidence>
<feature type="non-terminal residue" evidence="2">
    <location>
        <position position="1"/>
    </location>
</feature>
<protein>
    <recommendedName>
        <fullName evidence="4">Serine/threonine protein kinase</fullName>
    </recommendedName>
</protein>
<keyword evidence="3" id="KW-1185">Reference proteome</keyword>